<protein>
    <submittedName>
        <fullName evidence="1">Uncharacterized protein</fullName>
    </submittedName>
</protein>
<dbReference type="Proteomes" id="UP001607302">
    <property type="component" value="Unassembled WGS sequence"/>
</dbReference>
<keyword evidence="2" id="KW-1185">Reference proteome</keyword>
<name>A0ABD2BRT8_VESSQ</name>
<evidence type="ECO:0000313" key="1">
    <source>
        <dbReference type="EMBL" id="KAL2735488.1"/>
    </source>
</evidence>
<gene>
    <name evidence="1" type="ORF">V1478_003128</name>
</gene>
<comment type="caution">
    <text evidence="1">The sequence shown here is derived from an EMBL/GenBank/DDBJ whole genome shotgun (WGS) entry which is preliminary data.</text>
</comment>
<accession>A0ABD2BRT8</accession>
<reference evidence="1 2" key="1">
    <citation type="journal article" date="2024" name="Ann. Entomol. Soc. Am.">
        <title>Genomic analyses of the southern and eastern yellowjacket wasps (Hymenoptera: Vespidae) reveal evolutionary signatures of social life.</title>
        <authorList>
            <person name="Catto M.A."/>
            <person name="Caine P.B."/>
            <person name="Orr S.E."/>
            <person name="Hunt B.G."/>
            <person name="Goodisman M.A.D."/>
        </authorList>
    </citation>
    <scope>NUCLEOTIDE SEQUENCE [LARGE SCALE GENOMIC DNA]</scope>
    <source>
        <strain evidence="1">233</strain>
        <tissue evidence="1">Head and thorax</tissue>
    </source>
</reference>
<evidence type="ECO:0000313" key="2">
    <source>
        <dbReference type="Proteomes" id="UP001607302"/>
    </source>
</evidence>
<dbReference type="AlphaFoldDB" id="A0ABD2BRT8"/>
<dbReference type="EMBL" id="JAUDFV010000064">
    <property type="protein sequence ID" value="KAL2735488.1"/>
    <property type="molecule type" value="Genomic_DNA"/>
</dbReference>
<organism evidence="1 2">
    <name type="scientific">Vespula squamosa</name>
    <name type="common">Southern yellow jacket</name>
    <name type="synonym">Wasp</name>
    <dbReference type="NCBI Taxonomy" id="30214"/>
    <lineage>
        <taxon>Eukaryota</taxon>
        <taxon>Metazoa</taxon>
        <taxon>Ecdysozoa</taxon>
        <taxon>Arthropoda</taxon>
        <taxon>Hexapoda</taxon>
        <taxon>Insecta</taxon>
        <taxon>Pterygota</taxon>
        <taxon>Neoptera</taxon>
        <taxon>Endopterygota</taxon>
        <taxon>Hymenoptera</taxon>
        <taxon>Apocrita</taxon>
        <taxon>Aculeata</taxon>
        <taxon>Vespoidea</taxon>
        <taxon>Vespidae</taxon>
        <taxon>Vespinae</taxon>
        <taxon>Vespula</taxon>
    </lineage>
</organism>
<sequence length="71" mass="8194">MTIYPRIDAGRKNIGFPLGVPSCPPRLYAEIVCLEYPSSPTVPKKEEVEMEKEEEKVEVEKKEVAFRHARF</sequence>
<proteinExistence type="predicted"/>